<dbReference type="InterPro" id="IPR036397">
    <property type="entry name" value="RNaseH_sf"/>
</dbReference>
<dbReference type="InterPro" id="IPR001888">
    <property type="entry name" value="Transposase_1"/>
</dbReference>
<gene>
    <name evidence="1" type="ORF">EVAR_79286_1</name>
</gene>
<name>A0A4C1TH95_EUMVA</name>
<organism evidence="1 2">
    <name type="scientific">Eumeta variegata</name>
    <name type="common">Bagworm moth</name>
    <name type="synonym">Eumeta japonica</name>
    <dbReference type="NCBI Taxonomy" id="151549"/>
    <lineage>
        <taxon>Eukaryota</taxon>
        <taxon>Metazoa</taxon>
        <taxon>Ecdysozoa</taxon>
        <taxon>Arthropoda</taxon>
        <taxon>Hexapoda</taxon>
        <taxon>Insecta</taxon>
        <taxon>Pterygota</taxon>
        <taxon>Neoptera</taxon>
        <taxon>Endopterygota</taxon>
        <taxon>Lepidoptera</taxon>
        <taxon>Glossata</taxon>
        <taxon>Ditrysia</taxon>
        <taxon>Tineoidea</taxon>
        <taxon>Psychidae</taxon>
        <taxon>Oiketicinae</taxon>
        <taxon>Eumeta</taxon>
    </lineage>
</organism>
<dbReference type="Pfam" id="PF01359">
    <property type="entry name" value="Transposase_1"/>
    <property type="match status" value="1"/>
</dbReference>
<dbReference type="GO" id="GO:0003676">
    <property type="term" value="F:nucleic acid binding"/>
    <property type="evidence" value="ECO:0007669"/>
    <property type="project" value="InterPro"/>
</dbReference>
<evidence type="ECO:0008006" key="3">
    <source>
        <dbReference type="Google" id="ProtNLM"/>
    </source>
</evidence>
<dbReference type="Proteomes" id="UP000299102">
    <property type="component" value="Unassembled WGS sequence"/>
</dbReference>
<dbReference type="Gene3D" id="3.30.420.10">
    <property type="entry name" value="Ribonuclease H-like superfamily/Ribonuclease H"/>
    <property type="match status" value="1"/>
</dbReference>
<evidence type="ECO:0000313" key="1">
    <source>
        <dbReference type="EMBL" id="GBP12940.1"/>
    </source>
</evidence>
<reference evidence="1 2" key="1">
    <citation type="journal article" date="2019" name="Commun. Biol.">
        <title>The bagworm genome reveals a unique fibroin gene that provides high tensile strength.</title>
        <authorList>
            <person name="Kono N."/>
            <person name="Nakamura H."/>
            <person name="Ohtoshi R."/>
            <person name="Tomita M."/>
            <person name="Numata K."/>
            <person name="Arakawa K."/>
        </authorList>
    </citation>
    <scope>NUCLEOTIDE SEQUENCE [LARGE SCALE GENOMIC DNA]</scope>
</reference>
<evidence type="ECO:0000313" key="2">
    <source>
        <dbReference type="Proteomes" id="UP000299102"/>
    </source>
</evidence>
<comment type="caution">
    <text evidence="1">The sequence shown here is derived from an EMBL/GenBank/DDBJ whole genome shotgun (WGS) entry which is preliminary data.</text>
</comment>
<dbReference type="AlphaFoldDB" id="A0A4C1TH95"/>
<dbReference type="OrthoDB" id="8160819at2759"/>
<dbReference type="EMBL" id="BGZK01000054">
    <property type="protein sequence ID" value="GBP12940.1"/>
    <property type="molecule type" value="Genomic_DNA"/>
</dbReference>
<keyword evidence="2" id="KW-1185">Reference proteome</keyword>
<sequence>MNKQAPQSISKLGLSRNKLMLCVWCDWRSIIHYEILPLRKSINLNLYCQQLKRLRSDHGIVIDSSCVQRKNHSEGREFPSFFPFKCHQGMTNKSIVSDGARRSRLFRSGDDVTFYVGASLGRRDLFRAAYFLSPGQKYRSKMMTSDRLNPCSRVASISAAGLPSASQAPRDLPTD</sequence>
<protein>
    <recommendedName>
        <fullName evidence="3">Mariner Mos1 transposase</fullName>
    </recommendedName>
</protein>
<proteinExistence type="predicted"/>
<accession>A0A4C1TH95</accession>